<organism evidence="1 2">
    <name type="scientific">Choanephora cucurbitarum</name>
    <dbReference type="NCBI Taxonomy" id="101091"/>
    <lineage>
        <taxon>Eukaryota</taxon>
        <taxon>Fungi</taxon>
        <taxon>Fungi incertae sedis</taxon>
        <taxon>Mucoromycota</taxon>
        <taxon>Mucoromycotina</taxon>
        <taxon>Mucoromycetes</taxon>
        <taxon>Mucorales</taxon>
        <taxon>Mucorineae</taxon>
        <taxon>Choanephoraceae</taxon>
        <taxon>Choanephoroideae</taxon>
        <taxon>Choanephora</taxon>
    </lineage>
</organism>
<proteinExistence type="predicted"/>
<keyword evidence="2" id="KW-1185">Reference proteome</keyword>
<dbReference type="EMBL" id="LUGH01000343">
    <property type="protein sequence ID" value="OBZ85948.1"/>
    <property type="molecule type" value="Genomic_DNA"/>
</dbReference>
<evidence type="ECO:0000313" key="2">
    <source>
        <dbReference type="Proteomes" id="UP000093000"/>
    </source>
</evidence>
<evidence type="ECO:0000313" key="1">
    <source>
        <dbReference type="EMBL" id="OBZ85948.1"/>
    </source>
</evidence>
<gene>
    <name evidence="1" type="ORF">A0J61_06012</name>
</gene>
<reference evidence="1 2" key="1">
    <citation type="submission" date="2016-03" db="EMBL/GenBank/DDBJ databases">
        <title>Choanephora cucurbitarum.</title>
        <authorList>
            <person name="Min B."/>
            <person name="Park H."/>
            <person name="Park J.-H."/>
            <person name="Shin H.-D."/>
            <person name="Choi I.-G."/>
        </authorList>
    </citation>
    <scope>NUCLEOTIDE SEQUENCE [LARGE SCALE GENOMIC DNA]</scope>
    <source>
        <strain evidence="1 2">KUS-F28377</strain>
    </source>
</reference>
<comment type="caution">
    <text evidence="1">The sequence shown here is derived from an EMBL/GenBank/DDBJ whole genome shotgun (WGS) entry which is preliminary data.</text>
</comment>
<protein>
    <recommendedName>
        <fullName evidence="3">Reverse transcriptase zinc-binding domain-containing protein</fullName>
    </recommendedName>
</protein>
<name>A0A1C7NAF7_9FUNG</name>
<dbReference type="Proteomes" id="UP000093000">
    <property type="component" value="Unassembled WGS sequence"/>
</dbReference>
<sequence length="383" mass="44203">MSNFHKIVFEDGQGGLIDEEGAELMEVDDVDVQVKNLVSMEDYLHKQANVEVEMSRAEEKDATETKPRKSKKGYTVYSEYDRINFILHMLIKAPKKITLVARKYNINERTEQRWWSQYKNDPNSFFVPKTRGDRKKLSEEHSDFLIDLTLPASLFLDSTSGSLPLVIRRPGTYARHPYLLLRLFREVVAEVSIHFLPIVNTWIHSHPSASSYQPTSDALRDQVTTNHLWNNFTSKAYRLHNYTAATDRRAQIPFSVRDSSLCSLCRQEETHNHFLAECPIRWSIWVETLVAYFPHHYFISTKVVDILNLRAIPPPLATSTNALLTVIFTTHWVIWVGHWRLHFDAAPMVPEALLNRAISLIARSAITTTHNLHTPHLFLSLSS</sequence>
<dbReference type="InParanoid" id="A0A1C7NAF7"/>
<accession>A0A1C7NAF7</accession>
<dbReference type="AlphaFoldDB" id="A0A1C7NAF7"/>
<dbReference type="OrthoDB" id="2274173at2759"/>
<evidence type="ECO:0008006" key="3">
    <source>
        <dbReference type="Google" id="ProtNLM"/>
    </source>
</evidence>